<dbReference type="PANTHER" id="PTHR10720">
    <property type="entry name" value="HEME OXYGENASE"/>
    <property type="match status" value="1"/>
</dbReference>
<dbReference type="EMBL" id="JAEDAJ010000013">
    <property type="protein sequence ID" value="MBK0332768.1"/>
    <property type="molecule type" value="Genomic_DNA"/>
</dbReference>
<proteinExistence type="predicted"/>
<keyword evidence="2" id="KW-0479">Metal-binding</keyword>
<dbReference type="InterPro" id="IPR002051">
    <property type="entry name" value="Haem_Oase"/>
</dbReference>
<protein>
    <submittedName>
        <fullName evidence="4">Biliverdin-producing heme oxygenase</fullName>
    </submittedName>
</protein>
<evidence type="ECO:0000256" key="1">
    <source>
        <dbReference type="ARBA" id="ARBA00022617"/>
    </source>
</evidence>
<evidence type="ECO:0000256" key="3">
    <source>
        <dbReference type="ARBA" id="ARBA00023004"/>
    </source>
</evidence>
<sequence length="217" mass="23287">MTALDTPAAPFARRLRDATRAEHSDAESKGFITALMGGELGELDYWRLLGQYLPLYVALEEAIETAAARSALAASFHDPRLARAEATRGDLAARFGTAAPVVDGVSLTAPLPATTAYAERIRSASVPALLAHHYLRYLGDLSGGQAIGALVARHYAVPREQLTMWDFSEIDAPKCVKDAYRARLDDITDAAVQEEFLAEARAGYGLAGALFAALDPR</sequence>
<dbReference type="Pfam" id="PF01126">
    <property type="entry name" value="Heme_oxygenase"/>
    <property type="match status" value="1"/>
</dbReference>
<dbReference type="Proteomes" id="UP000612352">
    <property type="component" value="Unassembled WGS sequence"/>
</dbReference>
<dbReference type="Gene3D" id="1.20.910.10">
    <property type="entry name" value="Heme oxygenase-like"/>
    <property type="match status" value="1"/>
</dbReference>
<reference evidence="4 5" key="1">
    <citation type="submission" date="2020-12" db="EMBL/GenBank/DDBJ databases">
        <title>Brachybacterium sp. MASK1Z-5, whole genome shotgun sequence.</title>
        <authorList>
            <person name="Tuo L."/>
        </authorList>
    </citation>
    <scope>NUCLEOTIDE SEQUENCE [LARGE SCALE GENOMIC DNA]</scope>
    <source>
        <strain evidence="4 5">MASK1Z-5</strain>
    </source>
</reference>
<dbReference type="InterPro" id="IPR016084">
    <property type="entry name" value="Haem_Oase-like_multi-hlx"/>
</dbReference>
<evidence type="ECO:0000313" key="5">
    <source>
        <dbReference type="Proteomes" id="UP000612352"/>
    </source>
</evidence>
<evidence type="ECO:0000313" key="4">
    <source>
        <dbReference type="EMBL" id="MBK0332768.1"/>
    </source>
</evidence>
<keyword evidence="1" id="KW-0349">Heme</keyword>
<comment type="caution">
    <text evidence="4">The sequence shown here is derived from an EMBL/GenBank/DDBJ whole genome shotgun (WGS) entry which is preliminary data.</text>
</comment>
<dbReference type="SUPFAM" id="SSF48613">
    <property type="entry name" value="Heme oxygenase-like"/>
    <property type="match status" value="1"/>
</dbReference>
<keyword evidence="3" id="KW-0408">Iron</keyword>
<evidence type="ECO:0000256" key="2">
    <source>
        <dbReference type="ARBA" id="ARBA00022723"/>
    </source>
</evidence>
<gene>
    <name evidence="4" type="ORF">I8D64_15305</name>
</gene>
<dbReference type="PANTHER" id="PTHR10720:SF0">
    <property type="entry name" value="HEME OXYGENASE"/>
    <property type="match status" value="1"/>
</dbReference>
<dbReference type="InterPro" id="IPR016053">
    <property type="entry name" value="Haem_Oase-like"/>
</dbReference>
<name>A0ABS1BDP2_9MICO</name>
<dbReference type="PRINTS" id="PR00088">
    <property type="entry name" value="HAEMOXYGNASE"/>
</dbReference>
<organism evidence="4 5">
    <name type="scientific">Brachybacterium halotolerans</name>
    <dbReference type="NCBI Taxonomy" id="2795215"/>
    <lineage>
        <taxon>Bacteria</taxon>
        <taxon>Bacillati</taxon>
        <taxon>Actinomycetota</taxon>
        <taxon>Actinomycetes</taxon>
        <taxon>Micrococcales</taxon>
        <taxon>Dermabacteraceae</taxon>
        <taxon>Brachybacterium</taxon>
    </lineage>
</organism>
<dbReference type="CDD" id="cd19165">
    <property type="entry name" value="HemeO"/>
    <property type="match status" value="1"/>
</dbReference>
<keyword evidence="5" id="KW-1185">Reference proteome</keyword>
<dbReference type="RefSeq" id="WP_200503659.1">
    <property type="nucleotide sequence ID" value="NZ_JAEDAJ010000013.1"/>
</dbReference>
<accession>A0ABS1BDP2</accession>